<accession>A0A849IFM0</accession>
<proteinExistence type="predicted"/>
<dbReference type="Pfam" id="PF13629">
    <property type="entry name" value="T2SS-T3SS_pil_N"/>
    <property type="match status" value="1"/>
</dbReference>
<protein>
    <submittedName>
        <fullName evidence="2">Pilus assembly protein</fullName>
    </submittedName>
</protein>
<dbReference type="EMBL" id="JABEPP010000007">
    <property type="protein sequence ID" value="NNM74940.1"/>
    <property type="molecule type" value="Genomic_DNA"/>
</dbReference>
<sequence>MRTSKWLLYGVGGVALAFSLPAPGSIAREGVRTIPLAAVAPADNRNIADTRPAAIEPGRSTAQPNRGELTVAVDRAKVIKLPEKTQTVIIGNPAVADISIQKNGVVVLTGKSFGVTNFIALDSSGGMIGESMVSVTAPTDATLTVQRGLERQTYSCTPVCQPSVALGDAGGYFAETKGQVDQHSAFVGSR</sequence>
<evidence type="ECO:0000313" key="2">
    <source>
        <dbReference type="EMBL" id="NNM74940.1"/>
    </source>
</evidence>
<comment type="caution">
    <text evidence="2">The sequence shown here is derived from an EMBL/GenBank/DDBJ whole genome shotgun (WGS) entry which is preliminary data.</text>
</comment>
<dbReference type="AlphaFoldDB" id="A0A849IFM0"/>
<gene>
    <name evidence="2" type="ORF">HJG44_21495</name>
</gene>
<organism evidence="2 3">
    <name type="scientific">Enterovirga aerilata</name>
    <dbReference type="NCBI Taxonomy" id="2730920"/>
    <lineage>
        <taxon>Bacteria</taxon>
        <taxon>Pseudomonadati</taxon>
        <taxon>Pseudomonadota</taxon>
        <taxon>Alphaproteobacteria</taxon>
        <taxon>Hyphomicrobiales</taxon>
        <taxon>Methylobacteriaceae</taxon>
        <taxon>Enterovirga</taxon>
    </lineage>
</organism>
<reference evidence="2 3" key="1">
    <citation type="submission" date="2020-04" db="EMBL/GenBank/DDBJ databases">
        <title>Enterovirga sp. isolate from soil.</title>
        <authorList>
            <person name="Chea S."/>
            <person name="Kim D.-U."/>
        </authorList>
    </citation>
    <scope>NUCLEOTIDE SEQUENCE [LARGE SCALE GENOMIC DNA]</scope>
    <source>
        <strain evidence="2 3">DB1703</strain>
    </source>
</reference>
<evidence type="ECO:0000313" key="3">
    <source>
        <dbReference type="Proteomes" id="UP000564885"/>
    </source>
</evidence>
<feature type="domain" description="Pilus formation protein N-terminal" evidence="1">
    <location>
        <begin position="67"/>
        <end position="136"/>
    </location>
</feature>
<evidence type="ECO:0000259" key="1">
    <source>
        <dbReference type="Pfam" id="PF13629"/>
    </source>
</evidence>
<dbReference type="InterPro" id="IPR032789">
    <property type="entry name" value="T2SS-T3SS_pil_N"/>
</dbReference>
<name>A0A849IFM0_9HYPH</name>
<dbReference type="Proteomes" id="UP000564885">
    <property type="component" value="Unassembled WGS sequence"/>
</dbReference>
<keyword evidence="3" id="KW-1185">Reference proteome</keyword>
<dbReference type="RefSeq" id="WP_171220453.1">
    <property type="nucleotide sequence ID" value="NZ_JABEPP010000007.1"/>
</dbReference>